<evidence type="ECO:0000313" key="3">
    <source>
        <dbReference type="Proteomes" id="UP001601992"/>
    </source>
</evidence>
<comment type="caution">
    <text evidence="2">The sequence shown here is derived from an EMBL/GenBank/DDBJ whole genome shotgun (WGS) entry which is preliminary data.</text>
</comment>
<protein>
    <submittedName>
        <fullName evidence="2">Nuclear transport factor 2 family protein</fullName>
    </submittedName>
</protein>
<dbReference type="EMBL" id="JBIAQY010000001">
    <property type="protein sequence ID" value="MFF3566336.1"/>
    <property type="molecule type" value="Genomic_DNA"/>
</dbReference>
<evidence type="ECO:0000259" key="1">
    <source>
        <dbReference type="Pfam" id="PF13577"/>
    </source>
</evidence>
<dbReference type="SUPFAM" id="SSF54427">
    <property type="entry name" value="NTF2-like"/>
    <property type="match status" value="1"/>
</dbReference>
<dbReference type="Gene3D" id="3.10.450.50">
    <property type="match status" value="1"/>
</dbReference>
<sequence length="144" mass="15885">MSPISAVDAGTVAAIHQLYARQSRAIDSGAVQEWAQTFTADGEFHSPTYPEPVVGTAALTEFAAEFDRAARAADERRRHILTNLLVERIDAHTLAVSAYLQVIATRIGGEARLLRLTTVTDRLVRDGDDWSITRRVVERDDAPR</sequence>
<dbReference type="InterPro" id="IPR037401">
    <property type="entry name" value="SnoaL-like"/>
</dbReference>
<name>A0ABW6RQR7_9NOCA</name>
<gene>
    <name evidence="2" type="ORF">ACFYXQ_00985</name>
</gene>
<feature type="domain" description="SnoaL-like" evidence="1">
    <location>
        <begin position="12"/>
        <end position="135"/>
    </location>
</feature>
<dbReference type="RefSeq" id="WP_051193617.1">
    <property type="nucleotide sequence ID" value="NZ_JBIAQY010000001.1"/>
</dbReference>
<dbReference type="Proteomes" id="UP001601992">
    <property type="component" value="Unassembled WGS sequence"/>
</dbReference>
<reference evidence="2 3" key="1">
    <citation type="submission" date="2024-10" db="EMBL/GenBank/DDBJ databases">
        <title>The Natural Products Discovery Center: Release of the First 8490 Sequenced Strains for Exploring Actinobacteria Biosynthetic Diversity.</title>
        <authorList>
            <person name="Kalkreuter E."/>
            <person name="Kautsar S.A."/>
            <person name="Yang D."/>
            <person name="Bader C.D."/>
            <person name="Teijaro C.N."/>
            <person name="Fluegel L."/>
            <person name="Davis C.M."/>
            <person name="Simpson J.R."/>
            <person name="Lauterbach L."/>
            <person name="Steele A.D."/>
            <person name="Gui C."/>
            <person name="Meng S."/>
            <person name="Li G."/>
            <person name="Viehrig K."/>
            <person name="Ye F."/>
            <person name="Su P."/>
            <person name="Kiefer A.F."/>
            <person name="Nichols A."/>
            <person name="Cepeda A.J."/>
            <person name="Yan W."/>
            <person name="Fan B."/>
            <person name="Jiang Y."/>
            <person name="Adhikari A."/>
            <person name="Zheng C.-J."/>
            <person name="Schuster L."/>
            <person name="Cowan T.M."/>
            <person name="Smanski M.J."/>
            <person name="Chevrette M.G."/>
            <person name="De Carvalho L.P.S."/>
            <person name="Shen B."/>
        </authorList>
    </citation>
    <scope>NUCLEOTIDE SEQUENCE [LARGE SCALE GENOMIC DNA]</scope>
    <source>
        <strain evidence="2 3">NPDC002593</strain>
    </source>
</reference>
<dbReference type="InterPro" id="IPR032710">
    <property type="entry name" value="NTF2-like_dom_sf"/>
</dbReference>
<accession>A0ABW6RQR7</accession>
<proteinExistence type="predicted"/>
<keyword evidence="3" id="KW-1185">Reference proteome</keyword>
<organism evidence="2 3">
    <name type="scientific">Nocardia jiangxiensis</name>
    <dbReference type="NCBI Taxonomy" id="282685"/>
    <lineage>
        <taxon>Bacteria</taxon>
        <taxon>Bacillati</taxon>
        <taxon>Actinomycetota</taxon>
        <taxon>Actinomycetes</taxon>
        <taxon>Mycobacteriales</taxon>
        <taxon>Nocardiaceae</taxon>
        <taxon>Nocardia</taxon>
    </lineage>
</organism>
<dbReference type="Pfam" id="PF13577">
    <property type="entry name" value="SnoaL_4"/>
    <property type="match status" value="1"/>
</dbReference>
<evidence type="ECO:0000313" key="2">
    <source>
        <dbReference type="EMBL" id="MFF3566336.1"/>
    </source>
</evidence>